<dbReference type="PANTHER" id="PTHR35149">
    <property type="entry name" value="SLL5132 PROTEIN"/>
    <property type="match status" value="1"/>
</dbReference>
<feature type="domain" description="GmrSD restriction endonucleases N-terminal" evidence="1">
    <location>
        <begin position="13"/>
        <end position="222"/>
    </location>
</feature>
<feature type="domain" description="GmrSD restriction endonucleases C-terminal" evidence="2">
    <location>
        <begin position="403"/>
        <end position="546"/>
    </location>
</feature>
<evidence type="ECO:0000259" key="1">
    <source>
        <dbReference type="Pfam" id="PF03235"/>
    </source>
</evidence>
<sequence length="560" mass="65273">MKNKSITADEISIHDLLNNKNEIYSIPVYQRAYEWGKDQLEDLWEDISSLADDEDIHFLGSIVVVSDIHKKSFNRFEIVDGQQRITSILLFLIAIRDLYLENGNENNAKYINDNYIYSSNFDSKKSKLQLGRNDNSIFEMLVERIPIPSELRNRKVYIAYSYFKTKLESQIVNLRQITDKLLFSVSLVLIGTNSYYDAFRLFETLNNRGLELSAVDLIKNDILSKISNNNFLLNRGIELWDNLIKNLSSQNIDKVKFFRHYLFSTESGIVSKPKLYSKYQDLIEKNDDLVGFLEDMFLKSEIYRKIYNSIIGSKHVNYQIAIINRIEISTSYTLLLKLFSEHNMTDDTICSILKAIEIFSLRRSICNTTTRDLDRIFNHLAIHSFSQENPVKYIVEYLKTRTPSDEEFFSSFKDRDFLRDDQTKYILESIENFITNNTNEKTMNNRQDVHIEHIMPVEIHSGNAKKSFGDWEYYLGEDATKHKSFVNRIGNLTLLGSGLNISASNNPFQAKTKIYSYSNIQITKKLCNYEKWGLKEISKRGEELAKAALLIWNYAGIEKN</sequence>
<evidence type="ECO:0000259" key="2">
    <source>
        <dbReference type="Pfam" id="PF07510"/>
    </source>
</evidence>
<dbReference type="EMBL" id="CP017269">
    <property type="protein sequence ID" value="AOT72788.1"/>
    <property type="molecule type" value="Genomic_DNA"/>
</dbReference>
<dbReference type="InterPro" id="IPR004919">
    <property type="entry name" value="GmrSD_N"/>
</dbReference>
<evidence type="ECO:0000313" key="4">
    <source>
        <dbReference type="Proteomes" id="UP000095743"/>
    </source>
</evidence>
<gene>
    <name evidence="3" type="ORF">Gferi_26465</name>
</gene>
<evidence type="ECO:0008006" key="5">
    <source>
        <dbReference type="Google" id="ProtNLM"/>
    </source>
</evidence>
<dbReference type="RefSeq" id="WP_069981097.1">
    <property type="nucleotide sequence ID" value="NZ_CP017269.1"/>
</dbReference>
<organism evidence="3 4">
    <name type="scientific">Geosporobacter ferrireducens</name>
    <dbReference type="NCBI Taxonomy" id="1424294"/>
    <lineage>
        <taxon>Bacteria</taxon>
        <taxon>Bacillati</taxon>
        <taxon>Bacillota</taxon>
        <taxon>Clostridia</taxon>
        <taxon>Peptostreptococcales</taxon>
        <taxon>Thermotaleaceae</taxon>
        <taxon>Geosporobacter</taxon>
    </lineage>
</organism>
<name>A0A1D8GPI3_9FIRM</name>
<dbReference type="InterPro" id="IPR011089">
    <property type="entry name" value="GmrSD_C"/>
</dbReference>
<dbReference type="Pfam" id="PF07510">
    <property type="entry name" value="GmrSD_C"/>
    <property type="match status" value="1"/>
</dbReference>
<dbReference type="Proteomes" id="UP000095743">
    <property type="component" value="Chromosome"/>
</dbReference>
<dbReference type="Pfam" id="PF03235">
    <property type="entry name" value="GmrSD_N"/>
    <property type="match status" value="1"/>
</dbReference>
<dbReference type="PANTHER" id="PTHR35149:SF2">
    <property type="entry name" value="DUF262 DOMAIN-CONTAINING PROTEIN"/>
    <property type="match status" value="1"/>
</dbReference>
<proteinExistence type="predicted"/>
<dbReference type="AlphaFoldDB" id="A0A1D8GPI3"/>
<evidence type="ECO:0000313" key="3">
    <source>
        <dbReference type="EMBL" id="AOT72788.1"/>
    </source>
</evidence>
<keyword evidence="4" id="KW-1185">Reference proteome</keyword>
<accession>A0A1D8GPI3</accession>
<reference evidence="3 4" key="1">
    <citation type="submission" date="2016-09" db="EMBL/GenBank/DDBJ databases">
        <title>Genomic analysis reveals versatility of anaerobic energy metabolism of Geosporobacter ferrireducens IRF9 of phylum Firmicutes.</title>
        <authorList>
            <person name="Kim S.-J."/>
        </authorList>
    </citation>
    <scope>NUCLEOTIDE SEQUENCE [LARGE SCALE GENOMIC DNA]</scope>
    <source>
        <strain evidence="3 4">IRF9</strain>
    </source>
</reference>
<dbReference type="KEGG" id="gfe:Gferi_26465"/>
<protein>
    <recommendedName>
        <fullName evidence="5">DUF262 domain-containing protein</fullName>
    </recommendedName>
</protein>